<dbReference type="InterPro" id="IPR011577">
    <property type="entry name" value="Cyt_b561_bac/Ni-Hgenase"/>
</dbReference>
<evidence type="ECO:0000256" key="3">
    <source>
        <dbReference type="ARBA" id="ARBA00022448"/>
    </source>
</evidence>
<dbReference type="PANTHER" id="PTHR30529:SF1">
    <property type="entry name" value="CYTOCHROME B561 HOMOLOG 2"/>
    <property type="match status" value="1"/>
</dbReference>
<name>A0A6C1B183_9RHOO</name>
<evidence type="ECO:0000256" key="11">
    <source>
        <dbReference type="ARBA" id="ARBA00023136"/>
    </source>
</evidence>
<comment type="cofactor">
    <cofactor evidence="1">
        <name>heme b</name>
        <dbReference type="ChEBI" id="CHEBI:60344"/>
    </cofactor>
</comment>
<dbReference type="AlphaFoldDB" id="A0A6C1B183"/>
<dbReference type="Proteomes" id="UP000501991">
    <property type="component" value="Chromosome"/>
</dbReference>
<dbReference type="KEGG" id="azq:G3580_06695"/>
<evidence type="ECO:0000313" key="15">
    <source>
        <dbReference type="EMBL" id="QID17362.1"/>
    </source>
</evidence>
<dbReference type="GO" id="GO:0005886">
    <property type="term" value="C:plasma membrane"/>
    <property type="evidence" value="ECO:0007669"/>
    <property type="project" value="UniProtKB-SubCell"/>
</dbReference>
<evidence type="ECO:0000256" key="1">
    <source>
        <dbReference type="ARBA" id="ARBA00001970"/>
    </source>
</evidence>
<evidence type="ECO:0000259" key="14">
    <source>
        <dbReference type="Pfam" id="PF01292"/>
    </source>
</evidence>
<feature type="transmembrane region" description="Helical" evidence="13">
    <location>
        <begin position="16"/>
        <end position="38"/>
    </location>
</feature>
<evidence type="ECO:0000256" key="8">
    <source>
        <dbReference type="ARBA" id="ARBA00022982"/>
    </source>
</evidence>
<organism evidence="15 16">
    <name type="scientific">Nitrogeniibacter mangrovi</name>
    <dbReference type="NCBI Taxonomy" id="2016596"/>
    <lineage>
        <taxon>Bacteria</taxon>
        <taxon>Pseudomonadati</taxon>
        <taxon>Pseudomonadota</taxon>
        <taxon>Betaproteobacteria</taxon>
        <taxon>Rhodocyclales</taxon>
        <taxon>Zoogloeaceae</taxon>
        <taxon>Nitrogeniibacter</taxon>
    </lineage>
</organism>
<keyword evidence="11 13" id="KW-0472">Membrane</keyword>
<keyword evidence="8" id="KW-0249">Electron transport</keyword>
<evidence type="ECO:0000256" key="12">
    <source>
        <dbReference type="ARBA" id="ARBA00037975"/>
    </source>
</evidence>
<dbReference type="GO" id="GO:0009055">
    <property type="term" value="F:electron transfer activity"/>
    <property type="evidence" value="ECO:0007669"/>
    <property type="project" value="InterPro"/>
</dbReference>
<feature type="transmembrane region" description="Helical" evidence="13">
    <location>
        <begin position="50"/>
        <end position="67"/>
    </location>
</feature>
<feature type="transmembrane region" description="Helical" evidence="13">
    <location>
        <begin position="87"/>
        <end position="109"/>
    </location>
</feature>
<keyword evidence="7" id="KW-0479">Metal-binding</keyword>
<evidence type="ECO:0000256" key="10">
    <source>
        <dbReference type="ARBA" id="ARBA00023004"/>
    </source>
</evidence>
<dbReference type="InterPro" id="IPR016174">
    <property type="entry name" value="Di-haem_cyt_TM"/>
</dbReference>
<dbReference type="GO" id="GO:0022904">
    <property type="term" value="P:respiratory electron transport chain"/>
    <property type="evidence" value="ECO:0007669"/>
    <property type="project" value="InterPro"/>
</dbReference>
<keyword evidence="10" id="KW-0408">Iron</keyword>
<evidence type="ECO:0000256" key="6">
    <source>
        <dbReference type="ARBA" id="ARBA00022692"/>
    </source>
</evidence>
<keyword evidence="16" id="KW-1185">Reference proteome</keyword>
<accession>A0A6C1B183</accession>
<keyword evidence="3" id="KW-0813">Transport</keyword>
<sequence>MQLRDNGLGYSPITLVMHWIVAALLLSIIGLGIAIPQIGDEARRVDLEQLQNLLGTLLFLVSIYRLWARVTSYQPLPVGTPHPIEVIVSRSVAVAMALAMVLLPIAVWLYRSAAGVAIELPGGFSIPALIGPSQPVKDVVGILFNIGATAFLAGLGLHIFGALKSHFVLKNDVLKRMFGKHVEL</sequence>
<dbReference type="EMBL" id="CP048836">
    <property type="protein sequence ID" value="QID17362.1"/>
    <property type="molecule type" value="Genomic_DNA"/>
</dbReference>
<protein>
    <submittedName>
        <fullName evidence="15">Cytochrome B</fullName>
    </submittedName>
</protein>
<dbReference type="GO" id="GO:0046872">
    <property type="term" value="F:metal ion binding"/>
    <property type="evidence" value="ECO:0007669"/>
    <property type="project" value="UniProtKB-KW"/>
</dbReference>
<evidence type="ECO:0000256" key="5">
    <source>
        <dbReference type="ARBA" id="ARBA00022617"/>
    </source>
</evidence>
<evidence type="ECO:0000256" key="9">
    <source>
        <dbReference type="ARBA" id="ARBA00022989"/>
    </source>
</evidence>
<dbReference type="PANTHER" id="PTHR30529">
    <property type="entry name" value="CYTOCHROME B561"/>
    <property type="match status" value="1"/>
</dbReference>
<dbReference type="Pfam" id="PF01292">
    <property type="entry name" value="Ni_hydr_CYTB"/>
    <property type="match status" value="1"/>
</dbReference>
<dbReference type="RefSeq" id="WP_173764526.1">
    <property type="nucleotide sequence ID" value="NZ_CP048836.1"/>
</dbReference>
<gene>
    <name evidence="15" type="ORF">G3580_06695</name>
</gene>
<reference evidence="15 16" key="1">
    <citation type="submission" date="2020-02" db="EMBL/GenBank/DDBJ databases">
        <title>Nitrogenibacter mangrovi gen. nov., sp. nov. isolated from mangrove sediment, a denitrifying betaproteobacterium.</title>
        <authorList>
            <person name="Liao H."/>
            <person name="Tian Y."/>
        </authorList>
    </citation>
    <scope>NUCLEOTIDE SEQUENCE [LARGE SCALE GENOMIC DNA]</scope>
    <source>
        <strain evidence="15 16">M9-3-2</strain>
    </source>
</reference>
<dbReference type="SUPFAM" id="SSF81342">
    <property type="entry name" value="Transmembrane di-heme cytochromes"/>
    <property type="match status" value="1"/>
</dbReference>
<evidence type="ECO:0000256" key="13">
    <source>
        <dbReference type="SAM" id="Phobius"/>
    </source>
</evidence>
<keyword evidence="9 13" id="KW-1133">Transmembrane helix</keyword>
<evidence type="ECO:0000256" key="4">
    <source>
        <dbReference type="ARBA" id="ARBA00022475"/>
    </source>
</evidence>
<dbReference type="InterPro" id="IPR052168">
    <property type="entry name" value="Cytochrome_b561_oxidase"/>
</dbReference>
<proteinExistence type="inferred from homology"/>
<keyword evidence="6 13" id="KW-0812">Transmembrane</keyword>
<comment type="subcellular location">
    <subcellularLocation>
        <location evidence="2">Cell membrane</location>
        <topology evidence="2">Multi-pass membrane protein</topology>
    </subcellularLocation>
</comment>
<evidence type="ECO:0000256" key="2">
    <source>
        <dbReference type="ARBA" id="ARBA00004651"/>
    </source>
</evidence>
<feature type="domain" description="Cytochrome b561 bacterial/Ni-hydrogenase" evidence="14">
    <location>
        <begin position="10"/>
        <end position="179"/>
    </location>
</feature>
<dbReference type="GO" id="GO:0020037">
    <property type="term" value="F:heme binding"/>
    <property type="evidence" value="ECO:0007669"/>
    <property type="project" value="TreeGrafter"/>
</dbReference>
<feature type="transmembrane region" description="Helical" evidence="13">
    <location>
        <begin position="139"/>
        <end position="160"/>
    </location>
</feature>
<keyword evidence="5" id="KW-0349">Heme</keyword>
<comment type="similarity">
    <text evidence="12">Belongs to the cytochrome b561 family.</text>
</comment>
<evidence type="ECO:0000256" key="7">
    <source>
        <dbReference type="ARBA" id="ARBA00022723"/>
    </source>
</evidence>
<evidence type="ECO:0000313" key="16">
    <source>
        <dbReference type="Proteomes" id="UP000501991"/>
    </source>
</evidence>
<keyword evidence="4" id="KW-1003">Cell membrane</keyword>